<accession>A0A4Y2ESV2</accession>
<dbReference type="Proteomes" id="UP000499080">
    <property type="component" value="Unassembled WGS sequence"/>
</dbReference>
<dbReference type="EMBL" id="BGPR01000679">
    <property type="protein sequence ID" value="GBM31258.1"/>
    <property type="molecule type" value="Genomic_DNA"/>
</dbReference>
<comment type="caution">
    <text evidence="1">The sequence shown here is derived from an EMBL/GenBank/DDBJ whole genome shotgun (WGS) entry which is preliminary data.</text>
</comment>
<proteinExistence type="predicted"/>
<name>A0A4Y2ESV2_ARAVE</name>
<gene>
    <name evidence="1" type="ORF">AVEN_223455_1</name>
</gene>
<dbReference type="AlphaFoldDB" id="A0A4Y2ESV2"/>
<sequence length="108" mass="11685">MTHAFLSERLSSCGSAVSSLAHGLCSTVCATEAAGILGIHANGTYTTLRNELRPKMRVGLDACVEGAFGNPSCALIFMKIWECIVYRYARNDGREKNPELCLSLQKST</sequence>
<reference evidence="1 2" key="1">
    <citation type="journal article" date="2019" name="Sci. Rep.">
        <title>Orb-weaving spider Araneus ventricosus genome elucidates the spidroin gene catalogue.</title>
        <authorList>
            <person name="Kono N."/>
            <person name="Nakamura H."/>
            <person name="Ohtoshi R."/>
            <person name="Moran D.A.P."/>
            <person name="Shinohara A."/>
            <person name="Yoshida Y."/>
            <person name="Fujiwara M."/>
            <person name="Mori M."/>
            <person name="Tomita M."/>
            <person name="Arakawa K."/>
        </authorList>
    </citation>
    <scope>NUCLEOTIDE SEQUENCE [LARGE SCALE GENOMIC DNA]</scope>
</reference>
<evidence type="ECO:0000313" key="1">
    <source>
        <dbReference type="EMBL" id="GBM31258.1"/>
    </source>
</evidence>
<protein>
    <submittedName>
        <fullName evidence="1">Uncharacterized protein</fullName>
    </submittedName>
</protein>
<evidence type="ECO:0000313" key="2">
    <source>
        <dbReference type="Proteomes" id="UP000499080"/>
    </source>
</evidence>
<organism evidence="1 2">
    <name type="scientific">Araneus ventricosus</name>
    <name type="common">Orbweaver spider</name>
    <name type="synonym">Epeira ventricosa</name>
    <dbReference type="NCBI Taxonomy" id="182803"/>
    <lineage>
        <taxon>Eukaryota</taxon>
        <taxon>Metazoa</taxon>
        <taxon>Ecdysozoa</taxon>
        <taxon>Arthropoda</taxon>
        <taxon>Chelicerata</taxon>
        <taxon>Arachnida</taxon>
        <taxon>Araneae</taxon>
        <taxon>Araneomorphae</taxon>
        <taxon>Entelegynae</taxon>
        <taxon>Araneoidea</taxon>
        <taxon>Araneidae</taxon>
        <taxon>Araneus</taxon>
    </lineage>
</organism>
<keyword evidence="2" id="KW-1185">Reference proteome</keyword>